<dbReference type="InterPro" id="IPR017438">
    <property type="entry name" value="ATP-NAD_kinase_N"/>
</dbReference>
<proteinExistence type="inferred from homology"/>
<dbReference type="RefSeq" id="WP_205523750.1">
    <property type="nucleotide sequence ID" value="NZ_JBCLPP010000005.1"/>
</dbReference>
<feature type="binding site" evidence="6">
    <location>
        <position position="173"/>
    </location>
    <ligand>
        <name>NAD(+)</name>
        <dbReference type="ChEBI" id="CHEBI:57540"/>
    </ligand>
</feature>
<dbReference type="Pfam" id="PF20143">
    <property type="entry name" value="NAD_kinase_C"/>
    <property type="match status" value="1"/>
</dbReference>
<keyword evidence="6" id="KW-0547">Nucleotide-binding</keyword>
<dbReference type="Gene3D" id="2.60.200.30">
    <property type="entry name" value="Probable inorganic polyphosphate/atp-NAD kinase, domain 2"/>
    <property type="match status" value="1"/>
</dbReference>
<feature type="binding site" evidence="6">
    <location>
        <position position="77"/>
    </location>
    <ligand>
        <name>NAD(+)</name>
        <dbReference type="ChEBI" id="CHEBI:57540"/>
    </ligand>
</feature>
<keyword evidence="1 6" id="KW-0808">Transferase</keyword>
<dbReference type="InterPro" id="IPR016064">
    <property type="entry name" value="NAD/diacylglycerol_kinase_sf"/>
</dbReference>
<protein>
    <recommendedName>
        <fullName evidence="6">NAD kinase</fullName>
        <ecNumber evidence="6">2.7.1.23</ecNumber>
    </recommendedName>
    <alternativeName>
        <fullName evidence="6">ATP-dependent NAD kinase</fullName>
    </alternativeName>
</protein>
<dbReference type="Proteomes" id="UP001565200">
    <property type="component" value="Unassembled WGS sequence"/>
</dbReference>
<evidence type="ECO:0000256" key="1">
    <source>
        <dbReference type="ARBA" id="ARBA00022679"/>
    </source>
</evidence>
<gene>
    <name evidence="6" type="primary">nadK</name>
    <name evidence="7" type="ORF">AAK873_02765</name>
</gene>
<evidence type="ECO:0000313" key="8">
    <source>
        <dbReference type="Proteomes" id="UP001565200"/>
    </source>
</evidence>
<comment type="catalytic activity">
    <reaction evidence="5 6">
        <text>NAD(+) + ATP = ADP + NADP(+) + H(+)</text>
        <dbReference type="Rhea" id="RHEA:18629"/>
        <dbReference type="ChEBI" id="CHEBI:15378"/>
        <dbReference type="ChEBI" id="CHEBI:30616"/>
        <dbReference type="ChEBI" id="CHEBI:57540"/>
        <dbReference type="ChEBI" id="CHEBI:58349"/>
        <dbReference type="ChEBI" id="CHEBI:456216"/>
        <dbReference type="EC" id="2.7.1.23"/>
    </reaction>
</comment>
<feature type="binding site" evidence="6">
    <location>
        <begin position="72"/>
        <end position="73"/>
    </location>
    <ligand>
        <name>NAD(+)</name>
        <dbReference type="ChEBI" id="CHEBI:57540"/>
    </ligand>
</feature>
<feature type="binding site" evidence="6">
    <location>
        <begin position="145"/>
        <end position="146"/>
    </location>
    <ligand>
        <name>NAD(+)</name>
        <dbReference type="ChEBI" id="CHEBI:57540"/>
    </ligand>
</feature>
<comment type="cofactor">
    <cofactor evidence="6">
        <name>a divalent metal cation</name>
        <dbReference type="ChEBI" id="CHEBI:60240"/>
    </cofactor>
</comment>
<dbReference type="Gene3D" id="3.40.50.10330">
    <property type="entry name" value="Probable inorganic polyphosphate/atp-NAD kinase, domain 1"/>
    <property type="match status" value="1"/>
</dbReference>
<dbReference type="Pfam" id="PF01513">
    <property type="entry name" value="NAD_kinase"/>
    <property type="match status" value="1"/>
</dbReference>
<dbReference type="InterPro" id="IPR017437">
    <property type="entry name" value="ATP-NAD_kinase_PpnK-typ_C"/>
</dbReference>
<keyword evidence="3 6" id="KW-0521">NADP</keyword>
<dbReference type="PANTHER" id="PTHR20275">
    <property type="entry name" value="NAD KINASE"/>
    <property type="match status" value="1"/>
</dbReference>
<dbReference type="EC" id="2.7.1.23" evidence="6"/>
<organism evidence="7 8">
    <name type="scientific">Heminiphilus faecis</name>
    <dbReference type="NCBI Taxonomy" id="2601703"/>
    <lineage>
        <taxon>Bacteria</taxon>
        <taxon>Pseudomonadati</taxon>
        <taxon>Bacteroidota</taxon>
        <taxon>Bacteroidia</taxon>
        <taxon>Bacteroidales</taxon>
        <taxon>Muribaculaceae</taxon>
        <taxon>Heminiphilus</taxon>
    </lineage>
</organism>
<dbReference type="SUPFAM" id="SSF111331">
    <property type="entry name" value="NAD kinase/diacylglycerol kinase-like"/>
    <property type="match status" value="1"/>
</dbReference>
<dbReference type="EMBL" id="JBCLPP010000005">
    <property type="protein sequence ID" value="MEY8244539.1"/>
    <property type="molecule type" value="Genomic_DNA"/>
</dbReference>
<comment type="caution">
    <text evidence="6">Lacks conserved residue(s) required for the propagation of feature annotation.</text>
</comment>
<keyword evidence="8" id="KW-1185">Reference proteome</keyword>
<comment type="similarity">
    <text evidence="6">Belongs to the NAD kinase family.</text>
</comment>
<sequence length="287" mass="31364">MRIAVFGNTYQEQHLDKLLQLFERLSLRNARVEMERSFYDYLCRMLPAPPKVNGIITGEDFNAAIALSIGGDGTFLRTAQRVGSKEIPVLGINTGHLGYLADVKVDEMDAGLDNLFNGEFRVENRTMIEVTSPEIMIDCWPYALNEVAILKQDTASMINMKASIDGAGLADYRADGLIISTPTGSTGYNLSVGGPIVAPSAPVWVISPVAAHSLTMRPLVVSDDSVVSVTTLSRTSSYRVSLDGRSVTLPVNTTIVMKRAPFVTKVVQRLDHRFVDTLRSKLLWGAG</sequence>
<accession>A0ABV4CWS6</accession>
<keyword evidence="6" id="KW-0963">Cytoplasm</keyword>
<keyword evidence="6" id="KW-0067">ATP-binding</keyword>
<evidence type="ECO:0000256" key="2">
    <source>
        <dbReference type="ARBA" id="ARBA00022777"/>
    </source>
</evidence>
<feature type="binding site" evidence="6">
    <location>
        <position position="210"/>
    </location>
    <ligand>
        <name>NAD(+)</name>
        <dbReference type="ChEBI" id="CHEBI:57540"/>
    </ligand>
</feature>
<evidence type="ECO:0000256" key="4">
    <source>
        <dbReference type="ARBA" id="ARBA00023027"/>
    </source>
</evidence>
<evidence type="ECO:0000256" key="5">
    <source>
        <dbReference type="ARBA" id="ARBA00047925"/>
    </source>
</evidence>
<dbReference type="PANTHER" id="PTHR20275:SF0">
    <property type="entry name" value="NAD KINASE"/>
    <property type="match status" value="1"/>
</dbReference>
<feature type="binding site" evidence="6">
    <location>
        <begin position="186"/>
        <end position="191"/>
    </location>
    <ligand>
        <name>NAD(+)</name>
        <dbReference type="ChEBI" id="CHEBI:57540"/>
    </ligand>
</feature>
<dbReference type="HAMAP" id="MF_00361">
    <property type="entry name" value="NAD_kinase"/>
    <property type="match status" value="1"/>
</dbReference>
<comment type="subcellular location">
    <subcellularLocation>
        <location evidence="6">Cytoplasm</location>
    </subcellularLocation>
</comment>
<feature type="binding site" evidence="6">
    <location>
        <position position="175"/>
    </location>
    <ligand>
        <name>NAD(+)</name>
        <dbReference type="ChEBI" id="CHEBI:57540"/>
    </ligand>
</feature>
<dbReference type="InterPro" id="IPR002504">
    <property type="entry name" value="NADK"/>
</dbReference>
<dbReference type="GO" id="GO:0003951">
    <property type="term" value="F:NAD+ kinase activity"/>
    <property type="evidence" value="ECO:0007669"/>
    <property type="project" value="UniProtKB-EC"/>
</dbReference>
<name>A0ABV4CWS6_9BACT</name>
<comment type="caution">
    <text evidence="7">The sequence shown here is derived from an EMBL/GenBank/DDBJ whole genome shotgun (WGS) entry which is preliminary data.</text>
</comment>
<feature type="active site" description="Proton acceptor" evidence="6">
    <location>
        <position position="72"/>
    </location>
</feature>
<keyword evidence="4 6" id="KW-0520">NAD</keyword>
<comment type="function">
    <text evidence="6">Involved in the regulation of the intracellular balance of NAD and NADP, and is a key enzyme in the biosynthesis of NADP. Catalyzes specifically the phosphorylation on 2'-hydroxyl of the adenosine moiety of NAD to yield NADP.</text>
</comment>
<evidence type="ECO:0000256" key="3">
    <source>
        <dbReference type="ARBA" id="ARBA00022857"/>
    </source>
</evidence>
<reference evidence="7 8" key="1">
    <citation type="submission" date="2024-03" db="EMBL/GenBank/DDBJ databases">
        <title>Mouse gut bacterial collection (mGBC) of GemPharmatech.</title>
        <authorList>
            <person name="He Y."/>
            <person name="Dong L."/>
            <person name="Wu D."/>
            <person name="Gao X."/>
            <person name="Lin Z."/>
        </authorList>
    </citation>
    <scope>NUCLEOTIDE SEQUENCE [LARGE SCALE GENOMIC DNA]</scope>
    <source>
        <strain evidence="7 8">54-13</strain>
    </source>
</reference>
<dbReference type="NCBIfam" id="NF002521">
    <property type="entry name" value="PRK01911.1"/>
    <property type="match status" value="1"/>
</dbReference>
<evidence type="ECO:0000256" key="6">
    <source>
        <dbReference type="HAMAP-Rule" id="MF_00361"/>
    </source>
</evidence>
<keyword evidence="2 6" id="KW-0418">Kinase</keyword>
<evidence type="ECO:0000313" key="7">
    <source>
        <dbReference type="EMBL" id="MEY8244539.1"/>
    </source>
</evidence>